<feature type="transmembrane region" description="Helical" evidence="6">
    <location>
        <begin position="318"/>
        <end position="335"/>
    </location>
</feature>
<feature type="transmembrane region" description="Helical" evidence="6">
    <location>
        <begin position="158"/>
        <end position="176"/>
    </location>
</feature>
<evidence type="ECO:0000256" key="2">
    <source>
        <dbReference type="ARBA" id="ARBA00022448"/>
    </source>
</evidence>
<dbReference type="PANTHER" id="PTHR12778:SF10">
    <property type="entry name" value="MAJOR FACILITATOR SUPERFAMILY DOMAIN-CONTAINING PROTEIN 3"/>
    <property type="match status" value="1"/>
</dbReference>
<reference evidence="8" key="1">
    <citation type="submission" date="2022-12" db="EMBL/GenBank/DDBJ databases">
        <title>Polyphasic identification of a Novel Hot-Spring Cyanobacterium Ocullathermofonsia sinensis gen nov. sp. nov. and Genomic Insights on its Adaptations to the Thermal Habitat.</title>
        <authorList>
            <person name="Daroch M."/>
            <person name="Tang J."/>
            <person name="Jiang Y."/>
        </authorList>
    </citation>
    <scope>NUCLEOTIDE SEQUENCE</scope>
    <source>
        <strain evidence="8">PKUAC-SCTA174</strain>
    </source>
</reference>
<evidence type="ECO:0000259" key="7">
    <source>
        <dbReference type="PROSITE" id="PS50850"/>
    </source>
</evidence>
<evidence type="ECO:0000256" key="6">
    <source>
        <dbReference type="SAM" id="Phobius"/>
    </source>
</evidence>
<dbReference type="Pfam" id="PF07690">
    <property type="entry name" value="MFS_1"/>
    <property type="match status" value="1"/>
</dbReference>
<sequence length="438" mass="49088">MEQKSISLEQQTEIGKPRFDRQSPWIFVPTLHFAEGVPYVIVNSLSIVMYKKLGVDNAQIAFWTSLLYLPWVIKMLWGPLVDVYSTKRNWILYTQLALAIALASLAVCLHWTHFFFPSLVVLAIVALLSATHDTAVDGFYLLSLDKEAQAFFVGIRSTFYRIAMLFGSGLLVFLAGQLEKTLDVSLSWTIAIAISAGLFMVLWGFHSWFLPVPLNDSLRTNSPSLLHFYRSAVNTYFNQSKIWVILAFIFLYRIGEAMLVKLAPPFLLDSVEAGGLGLSTAQVGLVYGTMGALALTLGGVLGGWLVSRYGAQRSMIPMALALNLPHLFYIYLAYVHPPVIWIYPLVAIEQFGYGLGTAAYSVYFMYLAKDAYKTSHFAISTGFMALGMMLPGLISGYIQQALGYPLFFVFVFLLTVPGMFTLWFIPWDEQHKDMIVTE</sequence>
<name>A0A9E8ZB89_9CYAN</name>
<dbReference type="PROSITE" id="PS50850">
    <property type="entry name" value="MFS"/>
    <property type="match status" value="1"/>
</dbReference>
<dbReference type="InterPro" id="IPR020846">
    <property type="entry name" value="MFS_dom"/>
</dbReference>
<keyword evidence="9" id="KW-1185">Reference proteome</keyword>
<dbReference type="RefSeq" id="WP_268607627.1">
    <property type="nucleotide sequence ID" value="NZ_CP113797.1"/>
</dbReference>
<protein>
    <submittedName>
        <fullName evidence="8">MFS transporter</fullName>
    </submittedName>
</protein>
<feature type="transmembrane region" description="Helical" evidence="6">
    <location>
        <begin position="60"/>
        <end position="78"/>
    </location>
</feature>
<feature type="transmembrane region" description="Helical" evidence="6">
    <location>
        <begin position="90"/>
        <end position="113"/>
    </location>
</feature>
<feature type="transmembrane region" description="Helical" evidence="6">
    <location>
        <begin position="242"/>
        <end position="264"/>
    </location>
</feature>
<dbReference type="Proteomes" id="UP001163152">
    <property type="component" value="Chromosome"/>
</dbReference>
<organism evidence="8 9">
    <name type="scientific">Thermocoleostomius sinensis A174</name>
    <dbReference type="NCBI Taxonomy" id="2016057"/>
    <lineage>
        <taxon>Bacteria</taxon>
        <taxon>Bacillati</taxon>
        <taxon>Cyanobacteriota</taxon>
        <taxon>Cyanophyceae</taxon>
        <taxon>Oculatellales</taxon>
        <taxon>Oculatellaceae</taxon>
        <taxon>Thermocoleostomius</taxon>
    </lineage>
</organism>
<dbReference type="InterPro" id="IPR004752">
    <property type="entry name" value="AmpG_permease/AT-1"/>
</dbReference>
<feature type="transmembrane region" description="Helical" evidence="6">
    <location>
        <begin position="404"/>
        <end position="425"/>
    </location>
</feature>
<keyword evidence="4 6" id="KW-1133">Transmembrane helix</keyword>
<dbReference type="Gene3D" id="1.20.1250.20">
    <property type="entry name" value="MFS general substrate transporter like domains"/>
    <property type="match status" value="2"/>
</dbReference>
<accession>A0A9E8ZB89</accession>
<feature type="transmembrane region" description="Helical" evidence="6">
    <location>
        <begin position="377"/>
        <end position="398"/>
    </location>
</feature>
<dbReference type="GO" id="GO:0005886">
    <property type="term" value="C:plasma membrane"/>
    <property type="evidence" value="ECO:0007669"/>
    <property type="project" value="UniProtKB-SubCell"/>
</dbReference>
<dbReference type="KEGG" id="tsin:OXH18_13605"/>
<evidence type="ECO:0000256" key="1">
    <source>
        <dbReference type="ARBA" id="ARBA00004651"/>
    </source>
</evidence>
<feature type="transmembrane region" description="Helical" evidence="6">
    <location>
        <begin position="25"/>
        <end position="48"/>
    </location>
</feature>
<feature type="transmembrane region" description="Helical" evidence="6">
    <location>
        <begin position="284"/>
        <end position="306"/>
    </location>
</feature>
<keyword evidence="2" id="KW-0813">Transport</keyword>
<feature type="domain" description="Major facilitator superfamily (MFS) profile" evidence="7">
    <location>
        <begin position="24"/>
        <end position="429"/>
    </location>
</feature>
<dbReference type="InterPro" id="IPR036259">
    <property type="entry name" value="MFS_trans_sf"/>
</dbReference>
<dbReference type="GO" id="GO:0022857">
    <property type="term" value="F:transmembrane transporter activity"/>
    <property type="evidence" value="ECO:0007669"/>
    <property type="project" value="InterPro"/>
</dbReference>
<evidence type="ECO:0000256" key="3">
    <source>
        <dbReference type="ARBA" id="ARBA00022692"/>
    </source>
</evidence>
<feature type="transmembrane region" description="Helical" evidence="6">
    <location>
        <begin position="341"/>
        <end position="365"/>
    </location>
</feature>
<dbReference type="SUPFAM" id="SSF103473">
    <property type="entry name" value="MFS general substrate transporter"/>
    <property type="match status" value="1"/>
</dbReference>
<gene>
    <name evidence="8" type="ORF">OXH18_13605</name>
</gene>
<keyword evidence="3 6" id="KW-0812">Transmembrane</keyword>
<evidence type="ECO:0000256" key="4">
    <source>
        <dbReference type="ARBA" id="ARBA00022989"/>
    </source>
</evidence>
<evidence type="ECO:0000313" key="9">
    <source>
        <dbReference type="Proteomes" id="UP001163152"/>
    </source>
</evidence>
<evidence type="ECO:0000256" key="5">
    <source>
        <dbReference type="ARBA" id="ARBA00023136"/>
    </source>
</evidence>
<dbReference type="AlphaFoldDB" id="A0A9E8ZB89"/>
<feature type="transmembrane region" description="Helical" evidence="6">
    <location>
        <begin position="119"/>
        <end position="142"/>
    </location>
</feature>
<proteinExistence type="predicted"/>
<keyword evidence="5 6" id="KW-0472">Membrane</keyword>
<dbReference type="InterPro" id="IPR011701">
    <property type="entry name" value="MFS"/>
</dbReference>
<dbReference type="EMBL" id="CP113797">
    <property type="protein sequence ID" value="WAL58223.1"/>
    <property type="molecule type" value="Genomic_DNA"/>
</dbReference>
<feature type="transmembrane region" description="Helical" evidence="6">
    <location>
        <begin position="188"/>
        <end position="210"/>
    </location>
</feature>
<evidence type="ECO:0000313" key="8">
    <source>
        <dbReference type="EMBL" id="WAL58223.1"/>
    </source>
</evidence>
<dbReference type="PANTHER" id="PTHR12778">
    <property type="entry name" value="SOLUTE CARRIER FAMILY 33 ACETYL-COA TRANSPORTER -RELATED"/>
    <property type="match status" value="1"/>
</dbReference>
<comment type="subcellular location">
    <subcellularLocation>
        <location evidence="1">Cell membrane</location>
        <topology evidence="1">Multi-pass membrane protein</topology>
    </subcellularLocation>
</comment>